<organism evidence="1 2">
    <name type="scientific">Martelella mediterranea DSM 17316</name>
    <dbReference type="NCBI Taxonomy" id="1122214"/>
    <lineage>
        <taxon>Bacteria</taxon>
        <taxon>Pseudomonadati</taxon>
        <taxon>Pseudomonadota</taxon>
        <taxon>Alphaproteobacteria</taxon>
        <taxon>Hyphomicrobiales</taxon>
        <taxon>Aurantimonadaceae</taxon>
        <taxon>Martelella</taxon>
    </lineage>
</organism>
<gene>
    <name evidence="1" type="ORF">Mame_01510</name>
</gene>
<dbReference type="KEGG" id="mmed:Mame_01510"/>
<name>A0A1U9YZI7_9HYPH</name>
<reference evidence="1 2" key="1">
    <citation type="submission" date="2017-03" db="EMBL/GenBank/DDBJ databases">
        <title>Foreign affairs: Plasmid Transfer between Roseobacters and Rhizobia.</title>
        <authorList>
            <person name="Bartling P."/>
            <person name="Bunk B."/>
            <person name="Overmann J."/>
            <person name="Brinkmann H."/>
            <person name="Petersen J."/>
        </authorList>
    </citation>
    <scope>NUCLEOTIDE SEQUENCE [LARGE SCALE GENOMIC DNA]</scope>
    <source>
        <strain evidence="1 2">MACL11</strain>
    </source>
</reference>
<evidence type="ECO:0000313" key="1">
    <source>
        <dbReference type="EMBL" id="AQZ50863.1"/>
    </source>
</evidence>
<sequence length="67" mass="7383">MQEIGGALRMGGGAEDGALVFFQHFEPALNIGCMIGAWLWGQFQISTKKRRAKFGNQFFTGISACQR</sequence>
<dbReference type="EMBL" id="CP020330">
    <property type="protein sequence ID" value="AQZ50863.1"/>
    <property type="molecule type" value="Genomic_DNA"/>
</dbReference>
<proteinExistence type="predicted"/>
<dbReference type="STRING" id="1122214.Mame_01510"/>
<accession>A0A1U9YZI7</accession>
<keyword evidence="2" id="KW-1185">Reference proteome</keyword>
<dbReference type="Proteomes" id="UP000191135">
    <property type="component" value="Chromosome"/>
</dbReference>
<dbReference type="AlphaFoldDB" id="A0A1U9YZI7"/>
<evidence type="ECO:0000313" key="2">
    <source>
        <dbReference type="Proteomes" id="UP000191135"/>
    </source>
</evidence>
<protein>
    <submittedName>
        <fullName evidence="1">Uncharacterized protein</fullName>
    </submittedName>
</protein>